<dbReference type="InterPro" id="IPR048062">
    <property type="entry name" value="SE1832-like"/>
</dbReference>
<keyword evidence="2" id="KW-1185">Reference proteome</keyword>
<proteinExistence type="predicted"/>
<protein>
    <submittedName>
        <fullName evidence="1">SE1832 family protein</fullName>
    </submittedName>
</protein>
<dbReference type="NCBIfam" id="NF040877">
    <property type="entry name" value="SE1832_fam"/>
    <property type="match status" value="1"/>
</dbReference>
<dbReference type="EMBL" id="JBHSPF010000005">
    <property type="protein sequence ID" value="MFC5627487.1"/>
    <property type="molecule type" value="Genomic_DNA"/>
</dbReference>
<accession>A0ABW0U1Y8</accession>
<organism evidence="1 2">
    <name type="scientific">Aliibacillus thermotolerans</name>
    <dbReference type="NCBI Taxonomy" id="1834418"/>
    <lineage>
        <taxon>Bacteria</taxon>
        <taxon>Bacillati</taxon>
        <taxon>Bacillota</taxon>
        <taxon>Bacilli</taxon>
        <taxon>Bacillales</taxon>
        <taxon>Bacillaceae</taxon>
        <taxon>Aliibacillus</taxon>
    </lineage>
</organism>
<sequence>MNTKALEDKLRVLKMDYVRIQGDVEKLESVGGNSGPAVKEMERIEKEIQEIKTKLRSK</sequence>
<reference evidence="2" key="1">
    <citation type="journal article" date="2019" name="Int. J. Syst. Evol. Microbiol.">
        <title>The Global Catalogue of Microorganisms (GCM) 10K type strain sequencing project: providing services to taxonomists for standard genome sequencing and annotation.</title>
        <authorList>
            <consortium name="The Broad Institute Genomics Platform"/>
            <consortium name="The Broad Institute Genome Sequencing Center for Infectious Disease"/>
            <person name="Wu L."/>
            <person name="Ma J."/>
        </authorList>
    </citation>
    <scope>NUCLEOTIDE SEQUENCE [LARGE SCALE GENOMIC DNA]</scope>
    <source>
        <strain evidence="2">CGMCC 1.15790</strain>
    </source>
</reference>
<evidence type="ECO:0000313" key="1">
    <source>
        <dbReference type="EMBL" id="MFC5627487.1"/>
    </source>
</evidence>
<name>A0ABW0U1Y8_9BACI</name>
<dbReference type="Proteomes" id="UP001596143">
    <property type="component" value="Unassembled WGS sequence"/>
</dbReference>
<dbReference type="RefSeq" id="WP_270895693.1">
    <property type="nucleotide sequence ID" value="NZ_JBHSPF010000005.1"/>
</dbReference>
<comment type="caution">
    <text evidence="1">The sequence shown here is derived from an EMBL/GenBank/DDBJ whole genome shotgun (WGS) entry which is preliminary data.</text>
</comment>
<evidence type="ECO:0000313" key="2">
    <source>
        <dbReference type="Proteomes" id="UP001596143"/>
    </source>
</evidence>
<gene>
    <name evidence="1" type="ORF">ACFPTR_01065</name>
</gene>